<dbReference type="EMBL" id="JAAMPI010000820">
    <property type="protein sequence ID" value="KAF4628386.1"/>
    <property type="molecule type" value="Genomic_DNA"/>
</dbReference>
<comment type="caution">
    <text evidence="1">The sequence shown here is derived from an EMBL/GenBank/DDBJ whole genome shotgun (WGS) entry which is preliminary data.</text>
</comment>
<dbReference type="AlphaFoldDB" id="A0A8H4RGQ2"/>
<keyword evidence="2" id="KW-1185">Reference proteome</keyword>
<reference evidence="1 2" key="1">
    <citation type="submission" date="2020-03" db="EMBL/GenBank/DDBJ databases">
        <title>Draft Genome Sequence of Cudoniella acicularis.</title>
        <authorList>
            <person name="Buettner E."/>
            <person name="Kellner H."/>
        </authorList>
    </citation>
    <scope>NUCLEOTIDE SEQUENCE [LARGE SCALE GENOMIC DNA]</scope>
    <source>
        <strain evidence="1 2">DSM 108380</strain>
    </source>
</reference>
<proteinExistence type="predicted"/>
<organism evidence="1 2">
    <name type="scientific">Cudoniella acicularis</name>
    <dbReference type="NCBI Taxonomy" id="354080"/>
    <lineage>
        <taxon>Eukaryota</taxon>
        <taxon>Fungi</taxon>
        <taxon>Dikarya</taxon>
        <taxon>Ascomycota</taxon>
        <taxon>Pezizomycotina</taxon>
        <taxon>Leotiomycetes</taxon>
        <taxon>Helotiales</taxon>
        <taxon>Tricladiaceae</taxon>
        <taxon>Cudoniella</taxon>
    </lineage>
</organism>
<protein>
    <recommendedName>
        <fullName evidence="3">BTB domain-containing protein</fullName>
    </recommendedName>
</protein>
<evidence type="ECO:0000313" key="2">
    <source>
        <dbReference type="Proteomes" id="UP000566819"/>
    </source>
</evidence>
<dbReference type="Gene3D" id="3.30.710.10">
    <property type="entry name" value="Potassium Channel Kv1.1, Chain A"/>
    <property type="match status" value="1"/>
</dbReference>
<evidence type="ECO:0000313" key="1">
    <source>
        <dbReference type="EMBL" id="KAF4628386.1"/>
    </source>
</evidence>
<sequence>MSPRVVIDSEGDIILQLHQEQPSEAAADGETVGEKLETRELIVSSKVLSLASPVFKVMISGKFKEGVELAEKTASSETYDLPLPEDDAEATIILCRVLHFSIKDVPEKPTTVCLEKLAYLCDKYQCINAMKYCGGLWLRNWLLVCDNEDPSIDDLCRLLIFAYVVDLPYEFLGISWKLFLTHKGPFLGPFTQAVMLVDHPLLHHNVAREMDTKRFQCCKSFHRGIMAPANWNWQTLTKNCYRAAKAVGSYFNSLQIAGILPYDLGFTEHRFCDLIRKASHLPYISVSQIKTESRRFYYNKLRACRKREQKSLPGAGASVPLALEERWQWEWSKIRLPNAGVSVPLALEER</sequence>
<dbReference type="OrthoDB" id="5275938at2759"/>
<dbReference type="Proteomes" id="UP000566819">
    <property type="component" value="Unassembled WGS sequence"/>
</dbReference>
<name>A0A8H4RGQ2_9HELO</name>
<accession>A0A8H4RGQ2</accession>
<evidence type="ECO:0008006" key="3">
    <source>
        <dbReference type="Google" id="ProtNLM"/>
    </source>
</evidence>
<dbReference type="InterPro" id="IPR011333">
    <property type="entry name" value="SKP1/BTB/POZ_sf"/>
</dbReference>
<gene>
    <name evidence="1" type="ORF">G7Y89_g9764</name>
</gene>